<dbReference type="Proteomes" id="UP001251217">
    <property type="component" value="Unassembled WGS sequence"/>
</dbReference>
<comment type="caution">
    <text evidence="1">The sequence shown here is derived from an EMBL/GenBank/DDBJ whole genome shotgun (WGS) entry which is preliminary data.</text>
</comment>
<sequence>MFPRCDGVGLLDFLVTTPSKESCSYRGVIPRGSVARCRDWVAAGPPVAQVAADLGISDQTIYVWRTQELIDTGQLPGTNRAEQAELSAARRRIREPEQEVAILKLARELLKSREATRKAICGHSHDGVLGVAGARRVPARGRRRVGLLRLEVTTVVAAIDPACVATRPPVGELTEKSAFPWDSCSGSGRHTRCLTGVTAVGFLRGARAVALVGKVSVSSANGFRILPPIGPIAATQPKTALSTETARSERAVQRTTDQLLGRPACQRSWRRDRLRIGGVRGMS</sequence>
<protein>
    <submittedName>
        <fullName evidence="1">Transposase-like protein</fullName>
    </submittedName>
</protein>
<dbReference type="InterPro" id="IPR009057">
    <property type="entry name" value="Homeodomain-like_sf"/>
</dbReference>
<accession>A0ABU1XCN3</accession>
<reference evidence="1 2" key="1">
    <citation type="submission" date="2023-07" db="EMBL/GenBank/DDBJ databases">
        <title>Sorghum-associated microbial communities from plants grown in Nebraska, USA.</title>
        <authorList>
            <person name="Schachtman D."/>
        </authorList>
    </citation>
    <scope>NUCLEOTIDE SEQUENCE [LARGE SCALE GENOMIC DNA]</scope>
    <source>
        <strain evidence="1 2">4272</strain>
    </source>
</reference>
<dbReference type="EMBL" id="JAVDWW010000003">
    <property type="protein sequence ID" value="MDR7168291.1"/>
    <property type="molecule type" value="Genomic_DNA"/>
</dbReference>
<evidence type="ECO:0000313" key="1">
    <source>
        <dbReference type="EMBL" id="MDR7168291.1"/>
    </source>
</evidence>
<name>A0ABU1XCN3_9NOCA</name>
<gene>
    <name evidence="1" type="ORF">J2W56_002022</name>
</gene>
<keyword evidence="2" id="KW-1185">Reference proteome</keyword>
<dbReference type="SUPFAM" id="SSF46689">
    <property type="entry name" value="Homeodomain-like"/>
    <property type="match status" value="1"/>
</dbReference>
<organism evidence="1 2">
    <name type="scientific">Nocardia kruczakiae</name>
    <dbReference type="NCBI Taxonomy" id="261477"/>
    <lineage>
        <taxon>Bacteria</taxon>
        <taxon>Bacillati</taxon>
        <taxon>Actinomycetota</taxon>
        <taxon>Actinomycetes</taxon>
        <taxon>Mycobacteriales</taxon>
        <taxon>Nocardiaceae</taxon>
        <taxon>Nocardia</taxon>
    </lineage>
</organism>
<dbReference type="Gene3D" id="1.10.10.60">
    <property type="entry name" value="Homeodomain-like"/>
    <property type="match status" value="1"/>
</dbReference>
<proteinExistence type="predicted"/>
<evidence type="ECO:0000313" key="2">
    <source>
        <dbReference type="Proteomes" id="UP001251217"/>
    </source>
</evidence>